<organism evidence="1 2">
    <name type="scientific">Kribbella pratensis</name>
    <dbReference type="NCBI Taxonomy" id="2512112"/>
    <lineage>
        <taxon>Bacteria</taxon>
        <taxon>Bacillati</taxon>
        <taxon>Actinomycetota</taxon>
        <taxon>Actinomycetes</taxon>
        <taxon>Propionibacteriales</taxon>
        <taxon>Kribbellaceae</taxon>
        <taxon>Kribbella</taxon>
    </lineage>
</organism>
<proteinExistence type="predicted"/>
<keyword evidence="2" id="KW-1185">Reference proteome</keyword>
<sequence>MLIGSALSGLMVDRDLDVMFDAPDATTAAILNGLITLAGRVELRSVDFRDERADRRPTPAITDERFYAVLHTDDWKIDLTFWLHVVKRPHVADALRLKGASDGQRRRILESKDADADRDSSAIYAAVLGK</sequence>
<comment type="caution">
    <text evidence="1">The sequence shown here is derived from an EMBL/GenBank/DDBJ whole genome shotgun (WGS) entry which is preliminary data.</text>
</comment>
<dbReference type="Proteomes" id="UP000295060">
    <property type="component" value="Unassembled WGS sequence"/>
</dbReference>
<dbReference type="EMBL" id="SODU01000002">
    <property type="protein sequence ID" value="TDW89342.1"/>
    <property type="molecule type" value="Genomic_DNA"/>
</dbReference>
<gene>
    <name evidence="1" type="ORF">EV137_3135</name>
</gene>
<evidence type="ECO:0000313" key="2">
    <source>
        <dbReference type="Proteomes" id="UP000295060"/>
    </source>
</evidence>
<evidence type="ECO:0008006" key="3">
    <source>
        <dbReference type="Google" id="ProtNLM"/>
    </source>
</evidence>
<name>A0ABY2FDA0_9ACTN</name>
<evidence type="ECO:0000313" key="1">
    <source>
        <dbReference type="EMBL" id="TDW89342.1"/>
    </source>
</evidence>
<accession>A0ABY2FDA0</accession>
<protein>
    <recommendedName>
        <fullName evidence="3">Nucleotidyl transferase AbiEii/AbiGii toxin family protein</fullName>
    </recommendedName>
</protein>
<reference evidence="1 2" key="1">
    <citation type="submission" date="2019-03" db="EMBL/GenBank/DDBJ databases">
        <title>Genomic Encyclopedia of Type Strains, Phase III (KMG-III): the genomes of soil and plant-associated and newly described type strains.</title>
        <authorList>
            <person name="Whitman W."/>
        </authorList>
    </citation>
    <scope>NUCLEOTIDE SEQUENCE [LARGE SCALE GENOMIC DNA]</scope>
    <source>
        <strain evidence="1 2">VKMAc-2574</strain>
    </source>
</reference>